<accession>A0ABX9CXV3</accession>
<dbReference type="SUPFAM" id="SSF56349">
    <property type="entry name" value="DNA breaking-rejoining enzymes"/>
    <property type="match status" value="1"/>
</dbReference>
<dbReference type="InterPro" id="IPR013762">
    <property type="entry name" value="Integrase-like_cat_sf"/>
</dbReference>
<dbReference type="InterPro" id="IPR011010">
    <property type="entry name" value="DNA_brk_join_enz"/>
</dbReference>
<name>A0ABX9CXV3_9ACTN</name>
<dbReference type="Proteomes" id="UP000249045">
    <property type="component" value="Unassembled WGS sequence"/>
</dbReference>
<organism evidence="2 3">
    <name type="scientific">Micromonospora noduli</name>
    <dbReference type="NCBI Taxonomy" id="709876"/>
    <lineage>
        <taxon>Bacteria</taxon>
        <taxon>Bacillati</taxon>
        <taxon>Actinomycetota</taxon>
        <taxon>Actinomycetes</taxon>
        <taxon>Micromonosporales</taxon>
        <taxon>Micromonosporaceae</taxon>
        <taxon>Micromonospora</taxon>
    </lineage>
</organism>
<dbReference type="EMBL" id="PYAC01000022">
    <property type="protein sequence ID" value="RAO14602.1"/>
    <property type="molecule type" value="Genomic_DNA"/>
</dbReference>
<keyword evidence="3" id="KW-1185">Reference proteome</keyword>
<keyword evidence="1" id="KW-0233">DNA recombination</keyword>
<comment type="caution">
    <text evidence="2">The sequence shown here is derived from an EMBL/GenBank/DDBJ whole genome shotgun (WGS) entry which is preliminary data.</text>
</comment>
<proteinExistence type="predicted"/>
<protein>
    <recommendedName>
        <fullName evidence="4">Tyr recombinase domain-containing protein</fullName>
    </recommendedName>
</protein>
<evidence type="ECO:0000256" key="1">
    <source>
        <dbReference type="ARBA" id="ARBA00023172"/>
    </source>
</evidence>
<evidence type="ECO:0008006" key="4">
    <source>
        <dbReference type="Google" id="ProtNLM"/>
    </source>
</evidence>
<sequence length="41" mass="4433">MDIVGHSTLEMTMTVYGHVSLDDKRAALDQLGGLLDDGVEE</sequence>
<reference evidence="2 3" key="1">
    <citation type="submission" date="2018-03" db="EMBL/GenBank/DDBJ databases">
        <title>Defining the species Micromonospora saelicesensis and Micromonospora noduli under the framework of genomics.</title>
        <authorList>
            <person name="Riesco R."/>
            <person name="Trujillo M.E."/>
        </authorList>
    </citation>
    <scope>NUCLEOTIDE SEQUENCE [LARGE SCALE GENOMIC DNA]</scope>
    <source>
        <strain evidence="2 3">MED15</strain>
    </source>
</reference>
<gene>
    <name evidence="2" type="ORF">MED15_04250</name>
</gene>
<evidence type="ECO:0000313" key="2">
    <source>
        <dbReference type="EMBL" id="RAO14602.1"/>
    </source>
</evidence>
<evidence type="ECO:0000313" key="3">
    <source>
        <dbReference type="Proteomes" id="UP000249045"/>
    </source>
</evidence>
<dbReference type="Gene3D" id="1.10.443.10">
    <property type="entry name" value="Intergrase catalytic core"/>
    <property type="match status" value="1"/>
</dbReference>